<dbReference type="AlphaFoldDB" id="A0A1I1PVT3"/>
<organism evidence="2 3">
    <name type="scientific">Ruminococcus albus</name>
    <dbReference type="NCBI Taxonomy" id="1264"/>
    <lineage>
        <taxon>Bacteria</taxon>
        <taxon>Bacillati</taxon>
        <taxon>Bacillota</taxon>
        <taxon>Clostridia</taxon>
        <taxon>Eubacteriales</taxon>
        <taxon>Oscillospiraceae</taxon>
        <taxon>Ruminococcus</taxon>
    </lineage>
</organism>
<evidence type="ECO:0000256" key="1">
    <source>
        <dbReference type="SAM" id="MobiDB-lite"/>
    </source>
</evidence>
<sequence>MKTKALISLITAICICGCITGCGNADNESKIVTQSSKISNDKTEVEKSGNEENQNNDSAADNESDSETKIADEVLNAEMYTDVFQIGEKVIKLPMTAKELFEMDGVELADDANDGITQGDDPSTVIAESSIYDVIIDDVKTSFFFTKTKDEKQLLSDCNVISLSDINDVVFPKGVKVGMPIEDVRKLWGEPDLEDVDTLFYIKDMVTDAYIEPKGNNDILDSSITSYQKELEEGVYSRTGYYYSVKIDLKTKTVSNIWINSEYLNSAKHYIGSFEDIPKPEEIKSFSSCSWDQMSDYSFDINYELPAYMNYEKCAYVYEVNGQRYAIHKLGGSAKELDLTEYTDDNLKNLCEKEIRDLSLFGHIDSKLFTYTIKKDGNRAVIILRDNTMHDYKNESKRGSYSLIDVHCMDENFVDTMFSFAVAPCDGKESISDEELESADSWFFEFAKSVKTTKSDDIPQLIPDPMSDNIP</sequence>
<dbReference type="OrthoDB" id="9867177at2"/>
<dbReference type="Proteomes" id="UP000182192">
    <property type="component" value="Unassembled WGS sequence"/>
</dbReference>
<feature type="compositionally biased region" description="Basic and acidic residues" evidence="1">
    <location>
        <begin position="39"/>
        <end position="50"/>
    </location>
</feature>
<evidence type="ECO:0000313" key="3">
    <source>
        <dbReference type="Proteomes" id="UP000182192"/>
    </source>
</evidence>
<feature type="region of interest" description="Disordered" evidence="1">
    <location>
        <begin position="33"/>
        <end position="66"/>
    </location>
</feature>
<reference evidence="2 3" key="1">
    <citation type="submission" date="2016-10" db="EMBL/GenBank/DDBJ databases">
        <authorList>
            <person name="de Groot N.N."/>
        </authorList>
    </citation>
    <scope>NUCLEOTIDE SEQUENCE [LARGE SCALE GENOMIC DNA]</scope>
    <source>
        <strain evidence="2 3">AR67</strain>
    </source>
</reference>
<proteinExistence type="predicted"/>
<dbReference type="RefSeq" id="WP_074962899.1">
    <property type="nucleotide sequence ID" value="NZ_FOKQ01000035.1"/>
</dbReference>
<evidence type="ECO:0000313" key="2">
    <source>
        <dbReference type="EMBL" id="SFD10020.1"/>
    </source>
</evidence>
<accession>A0A1I1PVT3</accession>
<name>A0A1I1PVT3_RUMAL</name>
<gene>
    <name evidence="2" type="ORF">SAMN02910406_03092</name>
</gene>
<dbReference type="EMBL" id="FOKQ01000035">
    <property type="protein sequence ID" value="SFD10020.1"/>
    <property type="molecule type" value="Genomic_DNA"/>
</dbReference>
<protein>
    <submittedName>
        <fullName evidence="2">Uncharacterized protein</fullName>
    </submittedName>
</protein>